<proteinExistence type="predicted"/>
<dbReference type="EMBL" id="CAJRGZ010000019">
    <property type="protein sequence ID" value="CAG5160627.1"/>
    <property type="molecule type" value="Genomic_DNA"/>
</dbReference>
<organism evidence="1 2">
    <name type="scientific">Alternaria atra</name>
    <dbReference type="NCBI Taxonomy" id="119953"/>
    <lineage>
        <taxon>Eukaryota</taxon>
        <taxon>Fungi</taxon>
        <taxon>Dikarya</taxon>
        <taxon>Ascomycota</taxon>
        <taxon>Pezizomycotina</taxon>
        <taxon>Dothideomycetes</taxon>
        <taxon>Pleosporomycetidae</taxon>
        <taxon>Pleosporales</taxon>
        <taxon>Pleosporineae</taxon>
        <taxon>Pleosporaceae</taxon>
        <taxon>Alternaria</taxon>
        <taxon>Alternaria sect. Ulocladioides</taxon>
    </lineage>
</organism>
<accession>A0A8J2I2Q9</accession>
<dbReference type="OrthoDB" id="47375at2759"/>
<protein>
    <recommendedName>
        <fullName evidence="3">Glycosyltransferase family 25 protein</fullName>
    </recommendedName>
</protein>
<dbReference type="Proteomes" id="UP000676310">
    <property type="component" value="Unassembled WGS sequence"/>
</dbReference>
<sequence>MARRTHLLAVAVSILTLTCIFYHHCYSSASSTFPLQQQSSILPLANSTLGFGAILAVSHSSSPRRQSLLWAANLTDIEIVIPEQKEWTLGDIEELKAKESRLSPGSAKAWLGHLAVLRWFLASDYETALVMEDDTDFDISIRHSQIPLLASAVRSLLNNSDDDHTSYWAPSSAWDLLYPGHCDDLISTAYPSQPSLLYSDPTVPPHSVLHPDTALFLSFLSIPSKTRILHRSYWPFCTFAYAVNRRSATLILSSFSQEPAGGSSAYDVALLSACRDQDWKCWSVAPELFHHGLGESEIFKVDKAGQGKGEGNASKADARGTWNLWCGARHGQLWVDEAAGKKRRLVKNHVRSAIQRGACPIDKVMEERTWKGCEWGECGAQS</sequence>
<dbReference type="GeneID" id="67017697"/>
<evidence type="ECO:0000313" key="1">
    <source>
        <dbReference type="EMBL" id="CAG5160627.1"/>
    </source>
</evidence>
<evidence type="ECO:0008006" key="3">
    <source>
        <dbReference type="Google" id="ProtNLM"/>
    </source>
</evidence>
<dbReference type="AlphaFoldDB" id="A0A8J2I2Q9"/>
<comment type="caution">
    <text evidence="1">The sequence shown here is derived from an EMBL/GenBank/DDBJ whole genome shotgun (WGS) entry which is preliminary data.</text>
</comment>
<evidence type="ECO:0000313" key="2">
    <source>
        <dbReference type="Proteomes" id="UP000676310"/>
    </source>
</evidence>
<reference evidence="1" key="1">
    <citation type="submission" date="2021-05" db="EMBL/GenBank/DDBJ databases">
        <authorList>
            <person name="Stam R."/>
        </authorList>
    </citation>
    <scope>NUCLEOTIDE SEQUENCE</scope>
    <source>
        <strain evidence="1">CS162</strain>
    </source>
</reference>
<gene>
    <name evidence="1" type="ORF">ALTATR162_LOCUS5871</name>
</gene>
<keyword evidence="2" id="KW-1185">Reference proteome</keyword>
<name>A0A8J2I2Q9_9PLEO</name>
<dbReference type="RefSeq" id="XP_043169426.1">
    <property type="nucleotide sequence ID" value="XM_043313491.1"/>
</dbReference>